<feature type="region of interest" description="Disordered" evidence="1">
    <location>
        <begin position="57"/>
        <end position="77"/>
    </location>
</feature>
<keyword evidence="3" id="KW-1185">Reference proteome</keyword>
<gene>
    <name evidence="2" type="ORF">E2562_009894</name>
</gene>
<dbReference type="Proteomes" id="UP000479710">
    <property type="component" value="Unassembled WGS sequence"/>
</dbReference>
<name>A0A6G1BUP7_9ORYZ</name>
<sequence>MRGADPGGSGQQVAEGAHQVEVGSGDPDRAPLSGGRNDVCLWGGLGKLMAPMRRQSTSSGVDLAVGPSTVPAKGDRGRGICARRRVAKSFQSGDEVIDARSRALSSFANREAKRRSWRQDERGGRQCDPGWRHSLAGSKEDEAAGAWILSFYANRQRGGGRLLRNTSSLSHVSSSAGQRRGCQAAASFFMDSDKGDGGAMAVAGEAQIRQQRPRRNCFTRIAPNP</sequence>
<accession>A0A6G1BUP7</accession>
<proteinExistence type="predicted"/>
<feature type="region of interest" description="Disordered" evidence="1">
    <location>
        <begin position="108"/>
        <end position="132"/>
    </location>
</feature>
<evidence type="ECO:0000256" key="1">
    <source>
        <dbReference type="SAM" id="MobiDB-lite"/>
    </source>
</evidence>
<dbReference type="EMBL" id="SPHZ02000011">
    <property type="protein sequence ID" value="KAF0891481.1"/>
    <property type="molecule type" value="Genomic_DNA"/>
</dbReference>
<feature type="region of interest" description="Disordered" evidence="1">
    <location>
        <begin position="1"/>
        <end position="36"/>
    </location>
</feature>
<comment type="caution">
    <text evidence="2">The sequence shown here is derived from an EMBL/GenBank/DDBJ whole genome shotgun (WGS) entry which is preliminary data.</text>
</comment>
<protein>
    <submittedName>
        <fullName evidence="2">Uncharacterized protein</fullName>
    </submittedName>
</protein>
<evidence type="ECO:0000313" key="3">
    <source>
        <dbReference type="Proteomes" id="UP000479710"/>
    </source>
</evidence>
<dbReference type="AlphaFoldDB" id="A0A6G1BUP7"/>
<feature type="compositionally biased region" description="Gly residues" evidence="1">
    <location>
        <begin position="1"/>
        <end position="10"/>
    </location>
</feature>
<reference evidence="2 3" key="1">
    <citation type="submission" date="2019-11" db="EMBL/GenBank/DDBJ databases">
        <title>Whole genome sequence of Oryza granulata.</title>
        <authorList>
            <person name="Li W."/>
        </authorList>
    </citation>
    <scope>NUCLEOTIDE SEQUENCE [LARGE SCALE GENOMIC DNA]</scope>
    <source>
        <strain evidence="3">cv. Menghai</strain>
        <tissue evidence="2">Leaf</tissue>
    </source>
</reference>
<organism evidence="2 3">
    <name type="scientific">Oryza meyeriana var. granulata</name>
    <dbReference type="NCBI Taxonomy" id="110450"/>
    <lineage>
        <taxon>Eukaryota</taxon>
        <taxon>Viridiplantae</taxon>
        <taxon>Streptophyta</taxon>
        <taxon>Embryophyta</taxon>
        <taxon>Tracheophyta</taxon>
        <taxon>Spermatophyta</taxon>
        <taxon>Magnoliopsida</taxon>
        <taxon>Liliopsida</taxon>
        <taxon>Poales</taxon>
        <taxon>Poaceae</taxon>
        <taxon>BOP clade</taxon>
        <taxon>Oryzoideae</taxon>
        <taxon>Oryzeae</taxon>
        <taxon>Oryzinae</taxon>
        <taxon>Oryza</taxon>
        <taxon>Oryza meyeriana</taxon>
    </lineage>
</organism>
<evidence type="ECO:0000313" key="2">
    <source>
        <dbReference type="EMBL" id="KAF0891481.1"/>
    </source>
</evidence>